<dbReference type="Gene3D" id="2.60.450.10">
    <property type="entry name" value="Lipopolysaccharide (LPS) transport protein A like domain"/>
    <property type="match status" value="1"/>
</dbReference>
<dbReference type="Proteomes" id="UP001433088">
    <property type="component" value="Unassembled WGS sequence"/>
</dbReference>
<organism evidence="7 8">
    <name type="scientific">Megasphaera intestinihominis</name>
    <dbReference type="NCBI Taxonomy" id="3133159"/>
    <lineage>
        <taxon>Bacteria</taxon>
        <taxon>Bacillati</taxon>
        <taxon>Bacillota</taxon>
        <taxon>Negativicutes</taxon>
        <taxon>Veillonellales</taxon>
        <taxon>Veillonellaceae</taxon>
        <taxon>Megasphaera</taxon>
    </lineage>
</organism>
<evidence type="ECO:0000256" key="5">
    <source>
        <dbReference type="ARBA" id="ARBA00023136"/>
    </source>
</evidence>
<dbReference type="RefSeq" id="WP_020310763.1">
    <property type="nucleotide sequence ID" value="NZ_JBBMEU010000011.1"/>
</dbReference>
<keyword evidence="5 6" id="KW-0472">Membrane</keyword>
<evidence type="ECO:0000256" key="1">
    <source>
        <dbReference type="ARBA" id="ARBA00022475"/>
    </source>
</evidence>
<evidence type="ECO:0000256" key="3">
    <source>
        <dbReference type="ARBA" id="ARBA00022692"/>
    </source>
</evidence>
<evidence type="ECO:0000313" key="8">
    <source>
        <dbReference type="Proteomes" id="UP001433088"/>
    </source>
</evidence>
<keyword evidence="2" id="KW-0997">Cell inner membrane</keyword>
<gene>
    <name evidence="7" type="primary">lptC</name>
    <name evidence="7" type="ORF">WMO23_03060</name>
</gene>
<keyword evidence="4 6" id="KW-1133">Transmembrane helix</keyword>
<dbReference type="InterPro" id="IPR010664">
    <property type="entry name" value="LipoPS_assembly_LptC-rel"/>
</dbReference>
<dbReference type="PANTHER" id="PTHR37481">
    <property type="entry name" value="LIPOPOLYSACCHARIDE EXPORT SYSTEM PROTEIN LPTC"/>
    <property type="match status" value="1"/>
</dbReference>
<reference evidence="7 8" key="1">
    <citation type="submission" date="2024-03" db="EMBL/GenBank/DDBJ databases">
        <title>Human intestinal bacterial collection.</title>
        <authorList>
            <person name="Pauvert C."/>
            <person name="Hitch T.C.A."/>
            <person name="Clavel T."/>
        </authorList>
    </citation>
    <scope>NUCLEOTIDE SEQUENCE [LARGE SCALE GENOMIC DNA]</scope>
    <source>
        <strain evidence="7 8">CLA-AA-H81</strain>
    </source>
</reference>
<feature type="transmembrane region" description="Helical" evidence="6">
    <location>
        <begin position="12"/>
        <end position="30"/>
    </location>
</feature>
<dbReference type="Pfam" id="PF06835">
    <property type="entry name" value="LptC"/>
    <property type="match status" value="1"/>
</dbReference>
<evidence type="ECO:0000313" key="7">
    <source>
        <dbReference type="EMBL" id="MEQ2421715.1"/>
    </source>
</evidence>
<dbReference type="NCBIfam" id="TIGR04409">
    <property type="entry name" value="LptC_YrbK"/>
    <property type="match status" value="1"/>
</dbReference>
<evidence type="ECO:0000256" key="4">
    <source>
        <dbReference type="ARBA" id="ARBA00022989"/>
    </source>
</evidence>
<dbReference type="EMBL" id="JBBMEU010000011">
    <property type="protein sequence ID" value="MEQ2421715.1"/>
    <property type="molecule type" value="Genomic_DNA"/>
</dbReference>
<protein>
    <submittedName>
        <fullName evidence="7">LPS export ABC transporter periplasmic protein LptC</fullName>
    </submittedName>
</protein>
<evidence type="ECO:0000256" key="6">
    <source>
        <dbReference type="SAM" id="Phobius"/>
    </source>
</evidence>
<dbReference type="PANTHER" id="PTHR37481:SF1">
    <property type="entry name" value="LIPOPOLYSACCHARIDE EXPORT SYSTEM PROTEIN LPTC"/>
    <property type="match status" value="1"/>
</dbReference>
<keyword evidence="3 6" id="KW-0812">Transmembrane</keyword>
<accession>A0ABV1CU86</accession>
<dbReference type="InterPro" id="IPR052363">
    <property type="entry name" value="LPS_export_LptC"/>
</dbReference>
<name>A0ABV1CU86_9FIRM</name>
<comment type="caution">
    <text evidence="7">The sequence shown here is derived from an EMBL/GenBank/DDBJ whole genome shotgun (WGS) entry which is preliminary data.</text>
</comment>
<keyword evidence="8" id="KW-1185">Reference proteome</keyword>
<proteinExistence type="predicted"/>
<keyword evidence="1" id="KW-1003">Cell membrane</keyword>
<dbReference type="InterPro" id="IPR026265">
    <property type="entry name" value="LptC"/>
</dbReference>
<evidence type="ECO:0000256" key="2">
    <source>
        <dbReference type="ARBA" id="ARBA00022519"/>
    </source>
</evidence>
<sequence length="184" mass="20554">MIAEKLKKNKISIIAVIAVIGFAVMLYSFMHPQKTEDPMVSPDKLVEFEGTELEEKKDGQLVWRLTADKIQIDPDTQIMYFTNPKALVVAEDGTQMTITSDKGIVDRQKRTIEIKPPVKAETDKGDTLQTDGSVYYNMDTRMIKGGKVVMDRHDKTSLKADAFETDSSLTKVTLTGHAQVTKGE</sequence>